<dbReference type="HOGENOM" id="CLU_3207740_0_0_1"/>
<accession>H0EVF1</accession>
<dbReference type="EMBL" id="AGUE01000192">
    <property type="protein sequence ID" value="EHK97483.1"/>
    <property type="molecule type" value="Genomic_DNA"/>
</dbReference>
<name>H0EVF1_GLAL7</name>
<organism evidence="2 3">
    <name type="scientific">Glarea lozoyensis (strain ATCC 74030 / MF5533)</name>
    <dbReference type="NCBI Taxonomy" id="1104152"/>
    <lineage>
        <taxon>Eukaryota</taxon>
        <taxon>Fungi</taxon>
        <taxon>Dikarya</taxon>
        <taxon>Ascomycota</taxon>
        <taxon>Pezizomycotina</taxon>
        <taxon>Leotiomycetes</taxon>
        <taxon>Helotiales</taxon>
        <taxon>Helotiaceae</taxon>
        <taxon>Glarea</taxon>
    </lineage>
</organism>
<sequence length="45" mass="4757">MVYGAILIPIGLIIYGWTAEKTDAWIAPIIGTAIVGTGMMATFTN</sequence>
<dbReference type="Proteomes" id="UP000005446">
    <property type="component" value="Unassembled WGS sequence"/>
</dbReference>
<keyword evidence="1" id="KW-0472">Membrane</keyword>
<gene>
    <name evidence="2" type="ORF">M7I_6749</name>
</gene>
<keyword evidence="1" id="KW-1133">Transmembrane helix</keyword>
<proteinExistence type="predicted"/>
<reference evidence="2 3" key="1">
    <citation type="journal article" date="2012" name="Eukaryot. Cell">
        <title>Genome sequence of the fungus Glarea lozoyensis: the first genome sequence of a species from the Helotiaceae family.</title>
        <authorList>
            <person name="Youssar L."/>
            <person name="Gruening B.A."/>
            <person name="Erxleben A."/>
            <person name="Guenther S."/>
            <person name="Huettel W."/>
        </authorList>
    </citation>
    <scope>NUCLEOTIDE SEQUENCE [LARGE SCALE GENOMIC DNA]</scope>
    <source>
        <strain evidence="3">ATCC 74030 / MF5533</strain>
    </source>
</reference>
<feature type="transmembrane region" description="Helical" evidence="1">
    <location>
        <begin position="25"/>
        <end position="43"/>
    </location>
</feature>
<protein>
    <submittedName>
        <fullName evidence="2">Putative drug/proton antiporter YHK8</fullName>
    </submittedName>
</protein>
<evidence type="ECO:0000256" key="1">
    <source>
        <dbReference type="SAM" id="Phobius"/>
    </source>
</evidence>
<comment type="caution">
    <text evidence="2">The sequence shown here is derived from an EMBL/GenBank/DDBJ whole genome shotgun (WGS) entry which is preliminary data.</text>
</comment>
<dbReference type="InParanoid" id="H0EVF1"/>
<dbReference type="OrthoDB" id="5296287at2759"/>
<dbReference type="AlphaFoldDB" id="H0EVF1"/>
<evidence type="ECO:0000313" key="3">
    <source>
        <dbReference type="Proteomes" id="UP000005446"/>
    </source>
</evidence>
<keyword evidence="1" id="KW-0812">Transmembrane</keyword>
<evidence type="ECO:0000313" key="2">
    <source>
        <dbReference type="EMBL" id="EHK97483.1"/>
    </source>
</evidence>
<keyword evidence="3" id="KW-1185">Reference proteome</keyword>